<feature type="domain" description="Carboxylesterase type B" evidence="4">
    <location>
        <begin position="30"/>
        <end position="504"/>
    </location>
</feature>
<dbReference type="InterPro" id="IPR002018">
    <property type="entry name" value="CarbesteraseB"/>
</dbReference>
<comment type="similarity">
    <text evidence="1 3">Belongs to the type-B carboxylesterase/lipase family.</text>
</comment>
<reference evidence="5" key="1">
    <citation type="submission" date="2022-03" db="EMBL/GenBank/DDBJ databases">
        <title>De novo assembled genomes of Belliella spp. (Cyclobacteriaceae) strains.</title>
        <authorList>
            <person name="Szabo A."/>
            <person name="Korponai K."/>
            <person name="Felfoldi T."/>
        </authorList>
    </citation>
    <scope>NUCLEOTIDE SEQUENCE</scope>
    <source>
        <strain evidence="5">DSM 111904</strain>
    </source>
</reference>
<evidence type="ECO:0000313" key="5">
    <source>
        <dbReference type="EMBL" id="MCH7407897.1"/>
    </source>
</evidence>
<dbReference type="RefSeq" id="WP_241345837.1">
    <property type="nucleotide sequence ID" value="NZ_JAKZGP010000001.1"/>
</dbReference>
<dbReference type="SUPFAM" id="SSF53474">
    <property type="entry name" value="alpha/beta-Hydrolases"/>
    <property type="match status" value="1"/>
</dbReference>
<sequence>MKPHFGLLCSIMLLSHFILGCGPRERDDQDSIVRTNSGQVSGLLHEDVYAFKGIPYAKADRFMPPQDPDSWDEVLECHDFGPVAKQIVAWIPDSTQSEKELFSLNVWTQGINDGKKRPVMLWLHGGGFFVGSSNDPMTYGEALAKKGDIVVVSVNHRLNILGFLDLSACGDKYAQSANVGMLDIVKALNWIQDNIEGFGGNPADVTIVGESGGGGKVGTIMNMPSAKGTFHKAIIQSGTLINTMTKEKSQTLGLAVLEELGLTPEDVEKIQTVPYTDLVKAGNDAVAKISGPRVPGSPTMFGFAPSADGEILLQQPFSPGFASISKEIPVMIGSTLNELKPTAYGEKNLTLEEAKERLQKTYGDKTDEYITRFAEAYPDYTPQDLLSVDDVFRPYTIRTADARAAESSAPLYVYFLAWKSGVEDSSKGSFHGLDIPLAFNTVDLRADWTGDTPEAWDLADKMSSAWINFVKSVNPNVDGILPKWDVYTQENGVTMYFDNESKIVNHHDRALMTLIKPKETIFVKSED</sequence>
<evidence type="ECO:0000313" key="6">
    <source>
        <dbReference type="Proteomes" id="UP001165489"/>
    </source>
</evidence>
<dbReference type="PROSITE" id="PS00122">
    <property type="entry name" value="CARBOXYLESTERASE_B_1"/>
    <property type="match status" value="1"/>
</dbReference>
<evidence type="ECO:0000259" key="4">
    <source>
        <dbReference type="Pfam" id="PF00135"/>
    </source>
</evidence>
<proteinExistence type="inferred from homology"/>
<dbReference type="PROSITE" id="PS51257">
    <property type="entry name" value="PROKAR_LIPOPROTEIN"/>
    <property type="match status" value="1"/>
</dbReference>
<dbReference type="InterPro" id="IPR029058">
    <property type="entry name" value="AB_hydrolase_fold"/>
</dbReference>
<gene>
    <name evidence="5" type="ORF">MM239_00690</name>
</gene>
<dbReference type="Proteomes" id="UP001165489">
    <property type="component" value="Unassembled WGS sequence"/>
</dbReference>
<dbReference type="EC" id="3.1.1.-" evidence="3"/>
<comment type="caution">
    <text evidence="5">The sequence shown here is derived from an EMBL/GenBank/DDBJ whole genome shotgun (WGS) entry which is preliminary data.</text>
</comment>
<evidence type="ECO:0000256" key="3">
    <source>
        <dbReference type="RuleBase" id="RU361235"/>
    </source>
</evidence>
<evidence type="ECO:0000256" key="2">
    <source>
        <dbReference type="ARBA" id="ARBA00022801"/>
    </source>
</evidence>
<dbReference type="PANTHER" id="PTHR11559">
    <property type="entry name" value="CARBOXYLESTERASE"/>
    <property type="match status" value="1"/>
</dbReference>
<dbReference type="EMBL" id="JAKZGP010000001">
    <property type="protein sequence ID" value="MCH7407897.1"/>
    <property type="molecule type" value="Genomic_DNA"/>
</dbReference>
<dbReference type="Pfam" id="PF00135">
    <property type="entry name" value="COesterase"/>
    <property type="match status" value="1"/>
</dbReference>
<organism evidence="5 6">
    <name type="scientific">Belliella filtrata</name>
    <dbReference type="NCBI Taxonomy" id="2923435"/>
    <lineage>
        <taxon>Bacteria</taxon>
        <taxon>Pseudomonadati</taxon>
        <taxon>Bacteroidota</taxon>
        <taxon>Cytophagia</taxon>
        <taxon>Cytophagales</taxon>
        <taxon>Cyclobacteriaceae</taxon>
        <taxon>Belliella</taxon>
    </lineage>
</organism>
<name>A0ABS9UUQ5_9BACT</name>
<dbReference type="InterPro" id="IPR019826">
    <property type="entry name" value="Carboxylesterase_B_AS"/>
</dbReference>
<dbReference type="InterPro" id="IPR050309">
    <property type="entry name" value="Type-B_Carboxylest/Lipase"/>
</dbReference>
<dbReference type="Gene3D" id="3.40.50.1820">
    <property type="entry name" value="alpha/beta hydrolase"/>
    <property type="match status" value="1"/>
</dbReference>
<keyword evidence="6" id="KW-1185">Reference proteome</keyword>
<keyword evidence="2 3" id="KW-0378">Hydrolase</keyword>
<protein>
    <recommendedName>
        <fullName evidence="3">Carboxylic ester hydrolase</fullName>
        <ecNumber evidence="3">3.1.1.-</ecNumber>
    </recommendedName>
</protein>
<accession>A0ABS9UUQ5</accession>
<evidence type="ECO:0000256" key="1">
    <source>
        <dbReference type="ARBA" id="ARBA00005964"/>
    </source>
</evidence>